<feature type="transmembrane region" description="Helical" evidence="2">
    <location>
        <begin position="66"/>
        <end position="91"/>
    </location>
</feature>
<keyword evidence="4" id="KW-1185">Reference proteome</keyword>
<gene>
    <name evidence="3" type="ORF">EJC49_06325</name>
</gene>
<accession>A0A429Z0L9</accession>
<sequence length="180" mass="19946">MSSNNDQNSGAVVGLAFIGAGLMFLAIAVYAVVCFIAAVFTLLSLIAWFRPLKIFGGVIYPSEARLFVMSGLFGAFMVPMFAVFCGLMFEFVIPDEWWFYLVTGGYSFVSMLVAVHHDQPQTNAEPEAVTYTPPPPPSLPKPVTREFNYATWDDEAPEVENDKCSGCAWRPDPSKPVYHR</sequence>
<keyword evidence="2" id="KW-0472">Membrane</keyword>
<proteinExistence type="predicted"/>
<feature type="region of interest" description="Disordered" evidence="1">
    <location>
        <begin position="124"/>
        <end position="144"/>
    </location>
</feature>
<evidence type="ECO:0000256" key="1">
    <source>
        <dbReference type="SAM" id="MobiDB-lite"/>
    </source>
</evidence>
<dbReference type="Proteomes" id="UP000278398">
    <property type="component" value="Unassembled WGS sequence"/>
</dbReference>
<keyword evidence="2" id="KW-1133">Transmembrane helix</keyword>
<dbReference type="OrthoDB" id="8021498at2"/>
<reference evidence="3 4" key="1">
    <citation type="submission" date="2018-12" db="EMBL/GenBank/DDBJ databases">
        <title>Mesorhizobium carbonis sp. nov., isolated from coal mine water.</title>
        <authorList>
            <person name="Xin W."/>
            <person name="Xu Z."/>
            <person name="Xiang F."/>
            <person name="Zhang J."/>
            <person name="Xi L."/>
            <person name="Liu J."/>
        </authorList>
    </citation>
    <scope>NUCLEOTIDE SEQUENCE [LARGE SCALE GENOMIC DNA]</scope>
    <source>
        <strain evidence="3 4">B2.3</strain>
    </source>
</reference>
<evidence type="ECO:0000313" key="4">
    <source>
        <dbReference type="Proteomes" id="UP000278398"/>
    </source>
</evidence>
<evidence type="ECO:0000256" key="2">
    <source>
        <dbReference type="SAM" id="Phobius"/>
    </source>
</evidence>
<feature type="transmembrane region" description="Helical" evidence="2">
    <location>
        <begin position="12"/>
        <end position="45"/>
    </location>
</feature>
<dbReference type="EMBL" id="RWKW01000022">
    <property type="protein sequence ID" value="RST87265.1"/>
    <property type="molecule type" value="Genomic_DNA"/>
</dbReference>
<evidence type="ECO:0000313" key="3">
    <source>
        <dbReference type="EMBL" id="RST87265.1"/>
    </source>
</evidence>
<organism evidence="3 4">
    <name type="scientific">Aquibium carbonis</name>
    <dbReference type="NCBI Taxonomy" id="2495581"/>
    <lineage>
        <taxon>Bacteria</taxon>
        <taxon>Pseudomonadati</taxon>
        <taxon>Pseudomonadota</taxon>
        <taxon>Alphaproteobacteria</taxon>
        <taxon>Hyphomicrobiales</taxon>
        <taxon>Phyllobacteriaceae</taxon>
        <taxon>Aquibium</taxon>
    </lineage>
</organism>
<comment type="caution">
    <text evidence="3">The sequence shown here is derived from an EMBL/GenBank/DDBJ whole genome shotgun (WGS) entry which is preliminary data.</text>
</comment>
<dbReference type="RefSeq" id="WP_126698620.1">
    <property type="nucleotide sequence ID" value="NZ_RWKW01000022.1"/>
</dbReference>
<name>A0A429Z0L9_9HYPH</name>
<feature type="transmembrane region" description="Helical" evidence="2">
    <location>
        <begin position="97"/>
        <end position="115"/>
    </location>
</feature>
<keyword evidence="2" id="KW-0812">Transmembrane</keyword>
<protein>
    <submittedName>
        <fullName evidence="3">Uncharacterized protein</fullName>
    </submittedName>
</protein>
<dbReference type="AlphaFoldDB" id="A0A429Z0L9"/>
<feature type="region of interest" description="Disordered" evidence="1">
    <location>
        <begin position="157"/>
        <end position="180"/>
    </location>
</feature>